<dbReference type="InterPro" id="IPR002123">
    <property type="entry name" value="Plipid/glycerol_acylTrfase"/>
</dbReference>
<evidence type="ECO:0000313" key="4">
    <source>
        <dbReference type="EMBL" id="RRR69170.1"/>
    </source>
</evidence>
<dbReference type="Proteomes" id="UP000280307">
    <property type="component" value="Unassembled WGS sequence"/>
</dbReference>
<evidence type="ECO:0000256" key="2">
    <source>
        <dbReference type="ARBA" id="ARBA00023315"/>
    </source>
</evidence>
<dbReference type="CDD" id="cd07989">
    <property type="entry name" value="LPLAT_AGPAT-like"/>
    <property type="match status" value="1"/>
</dbReference>
<organism evidence="4 5">
    <name type="scientific">Candidatus Viridilinea halotolerans</name>
    <dbReference type="NCBI Taxonomy" id="2491704"/>
    <lineage>
        <taxon>Bacteria</taxon>
        <taxon>Bacillati</taxon>
        <taxon>Chloroflexota</taxon>
        <taxon>Chloroflexia</taxon>
        <taxon>Chloroflexales</taxon>
        <taxon>Chloroflexineae</taxon>
        <taxon>Oscillochloridaceae</taxon>
        <taxon>Candidatus Viridilinea</taxon>
    </lineage>
</organism>
<gene>
    <name evidence="4" type="ORF">EI684_16375</name>
</gene>
<evidence type="ECO:0000313" key="5">
    <source>
        <dbReference type="Proteomes" id="UP000280307"/>
    </source>
</evidence>
<keyword evidence="1 4" id="KW-0808">Transferase</keyword>
<name>A0A426TUX8_9CHLR</name>
<comment type="caution">
    <text evidence="4">The sequence shown here is derived from an EMBL/GenBank/DDBJ whole genome shotgun (WGS) entry which is preliminary data.</text>
</comment>
<dbReference type="EMBL" id="RSAS01000662">
    <property type="protein sequence ID" value="RRR69170.1"/>
    <property type="molecule type" value="Genomic_DNA"/>
</dbReference>
<dbReference type="PANTHER" id="PTHR10434">
    <property type="entry name" value="1-ACYL-SN-GLYCEROL-3-PHOSPHATE ACYLTRANSFERASE"/>
    <property type="match status" value="1"/>
</dbReference>
<dbReference type="GO" id="GO:0006654">
    <property type="term" value="P:phosphatidic acid biosynthetic process"/>
    <property type="evidence" value="ECO:0007669"/>
    <property type="project" value="TreeGrafter"/>
</dbReference>
<evidence type="ECO:0000259" key="3">
    <source>
        <dbReference type="SMART" id="SM00563"/>
    </source>
</evidence>
<evidence type="ECO:0000256" key="1">
    <source>
        <dbReference type="ARBA" id="ARBA00022679"/>
    </source>
</evidence>
<dbReference type="PANTHER" id="PTHR10434:SF66">
    <property type="entry name" value="PHOSPHOLIPID_GLYCEROL ACYLTRANSFERASE DOMAIN-CONTAINING PROTEIN"/>
    <property type="match status" value="1"/>
</dbReference>
<reference evidence="4 5" key="1">
    <citation type="submission" date="2018-12" db="EMBL/GenBank/DDBJ databases">
        <title>Genome Sequence of Candidatus Viridilinea halotolerans isolated from saline sulfide-rich spring.</title>
        <authorList>
            <person name="Grouzdev D.S."/>
            <person name="Burganskaya E.I."/>
            <person name="Krutkina M.S."/>
            <person name="Sukhacheva M.V."/>
            <person name="Gorlenko V.M."/>
        </authorList>
    </citation>
    <scope>NUCLEOTIDE SEQUENCE [LARGE SCALE GENOMIC DNA]</scope>
    <source>
        <strain evidence="4">Chok-6</strain>
    </source>
</reference>
<dbReference type="GO" id="GO:0003841">
    <property type="term" value="F:1-acylglycerol-3-phosphate O-acyltransferase activity"/>
    <property type="evidence" value="ECO:0007669"/>
    <property type="project" value="TreeGrafter"/>
</dbReference>
<dbReference type="SMART" id="SM00563">
    <property type="entry name" value="PlsC"/>
    <property type="match status" value="1"/>
</dbReference>
<dbReference type="SUPFAM" id="SSF69593">
    <property type="entry name" value="Glycerol-3-phosphate (1)-acyltransferase"/>
    <property type="match status" value="1"/>
</dbReference>
<sequence>MLGWLIYLLLYIWLTVMRWSGWLRWHVEGRERLPPREAGGMIVAMNHVNWLDIPVVATLLPLRYRLSWLAKAEIFRNPFARWFFHTMQVIPIKRGRYNIAALDAAEDALRAGAVLLVFPEGTRSRSGVLTAGRGGAVRLAMQTNLPIVPVALVGTEHGARGSLLRRRVQMCIGDPLVVPPPPSGTPTATHINAFTDAMMGRIAALLPPERRGEYASRIENLGTTNETVA</sequence>
<accession>A0A426TUX8</accession>
<protein>
    <submittedName>
        <fullName evidence="4">1-acyl-sn-glycerol-3-phosphate acyltransferase</fullName>
    </submittedName>
</protein>
<dbReference type="Pfam" id="PF01553">
    <property type="entry name" value="Acyltransferase"/>
    <property type="match status" value="1"/>
</dbReference>
<feature type="domain" description="Phospholipid/glycerol acyltransferase" evidence="3">
    <location>
        <begin position="41"/>
        <end position="155"/>
    </location>
</feature>
<keyword evidence="2 4" id="KW-0012">Acyltransferase</keyword>
<proteinExistence type="predicted"/>
<dbReference type="AlphaFoldDB" id="A0A426TUX8"/>